<dbReference type="InterPro" id="IPR045602">
    <property type="entry name" value="MARF1_LOTUS"/>
</dbReference>
<dbReference type="SUPFAM" id="SSF54928">
    <property type="entry name" value="RNA-binding domain, RBD"/>
    <property type="match status" value="1"/>
</dbReference>
<proteinExistence type="predicted"/>
<dbReference type="Ensembl" id="ENSCCRT00015110377.1">
    <property type="protein sequence ID" value="ENSCCRP00015106974.1"/>
    <property type="gene ID" value="ENSCCRG00015042591.1"/>
</dbReference>
<dbReference type="GO" id="GO:0010468">
    <property type="term" value="P:regulation of gene expression"/>
    <property type="evidence" value="ECO:0007669"/>
    <property type="project" value="InterPro"/>
</dbReference>
<feature type="region of interest" description="Disordered" evidence="11">
    <location>
        <begin position="524"/>
        <end position="549"/>
    </location>
</feature>
<dbReference type="GO" id="GO:0051321">
    <property type="term" value="P:meiotic cell cycle"/>
    <property type="evidence" value="ECO:0007669"/>
    <property type="project" value="UniProtKB-KW"/>
</dbReference>
<accession>A0A8C2ALR6</accession>
<evidence type="ECO:0000256" key="5">
    <source>
        <dbReference type="ARBA" id="ARBA00022884"/>
    </source>
</evidence>
<dbReference type="FunFam" id="3.30.420.610:FF:000001">
    <property type="entry name" value="Meiosis regulator and mRNA stability factor 1"/>
    <property type="match status" value="2"/>
</dbReference>
<dbReference type="InterPro" id="IPR024768">
    <property type="entry name" value="Marf1"/>
</dbReference>
<feature type="region of interest" description="Disordered" evidence="11">
    <location>
        <begin position="576"/>
        <end position="596"/>
    </location>
</feature>
<evidence type="ECO:0000256" key="11">
    <source>
        <dbReference type="SAM" id="MobiDB-lite"/>
    </source>
</evidence>
<dbReference type="CDD" id="cd09980">
    <property type="entry name" value="LOTUS_4_Limkain_b1"/>
    <property type="match status" value="1"/>
</dbReference>
<feature type="domain" description="HTH OST-type" evidence="13">
    <location>
        <begin position="1078"/>
        <end position="1153"/>
    </location>
</feature>
<dbReference type="InterPro" id="IPR041966">
    <property type="entry name" value="LOTUS-like"/>
</dbReference>
<keyword evidence="4" id="KW-0221">Differentiation</keyword>
<keyword evidence="5 10" id="KW-0694">RNA-binding</keyword>
<dbReference type="Gene3D" id="3.30.420.610">
    <property type="entry name" value="LOTUS domain-like"/>
    <property type="match status" value="6"/>
</dbReference>
<comment type="subcellular location">
    <subcellularLocation>
        <location evidence="1">Peroxisome</location>
    </subcellularLocation>
</comment>
<protein>
    <recommendedName>
        <fullName evidence="2">Meiosis regulator and mRNA stability factor 1</fullName>
    </recommendedName>
    <alternativeName>
        <fullName evidence="9">Limkain-b1</fullName>
    </alternativeName>
</protein>
<evidence type="ECO:0000259" key="12">
    <source>
        <dbReference type="PROSITE" id="PS50102"/>
    </source>
</evidence>
<feature type="compositionally biased region" description="Low complexity" evidence="11">
    <location>
        <begin position="576"/>
        <end position="589"/>
    </location>
</feature>
<keyword evidence="3" id="KW-0677">Repeat</keyword>
<feature type="region of interest" description="Disordered" evidence="11">
    <location>
        <begin position="1403"/>
        <end position="1430"/>
    </location>
</feature>
<evidence type="ECO:0000256" key="2">
    <source>
        <dbReference type="ARBA" id="ARBA00022152"/>
    </source>
</evidence>
<dbReference type="GO" id="GO:0003723">
    <property type="term" value="F:RNA binding"/>
    <property type="evidence" value="ECO:0007669"/>
    <property type="project" value="UniProtKB-UniRule"/>
</dbReference>
<dbReference type="CDD" id="cd12255">
    <property type="entry name" value="RRM1_LKAP"/>
    <property type="match status" value="1"/>
</dbReference>
<evidence type="ECO:0000259" key="13">
    <source>
        <dbReference type="PROSITE" id="PS51644"/>
    </source>
</evidence>
<dbReference type="PROSITE" id="PS51644">
    <property type="entry name" value="HTH_OST"/>
    <property type="match status" value="5"/>
</dbReference>
<organism evidence="14 15">
    <name type="scientific">Cyprinus carpio</name>
    <name type="common">Common carp</name>
    <dbReference type="NCBI Taxonomy" id="7962"/>
    <lineage>
        <taxon>Eukaryota</taxon>
        <taxon>Metazoa</taxon>
        <taxon>Chordata</taxon>
        <taxon>Craniata</taxon>
        <taxon>Vertebrata</taxon>
        <taxon>Euteleostomi</taxon>
        <taxon>Actinopterygii</taxon>
        <taxon>Neopterygii</taxon>
        <taxon>Teleostei</taxon>
        <taxon>Ostariophysi</taxon>
        <taxon>Cypriniformes</taxon>
        <taxon>Cyprinidae</taxon>
        <taxon>Cyprininae</taxon>
        <taxon>Cyprinus</taxon>
    </lineage>
</organism>
<dbReference type="InterPro" id="IPR012677">
    <property type="entry name" value="Nucleotide-bd_a/b_plait_sf"/>
</dbReference>
<dbReference type="Gene3D" id="3.40.50.1010">
    <property type="entry name" value="5'-nuclease"/>
    <property type="match status" value="1"/>
</dbReference>
<dbReference type="InterPro" id="IPR025605">
    <property type="entry name" value="OST-HTH/LOTUS_dom"/>
</dbReference>
<keyword evidence="8" id="KW-0469">Meiosis</keyword>
<feature type="domain" description="HTH OST-type" evidence="13">
    <location>
        <begin position="1226"/>
        <end position="1300"/>
    </location>
</feature>
<name>A0A8C2ALR6_CYPCA</name>
<dbReference type="InterPro" id="IPR034189">
    <property type="entry name" value="MARF1_RRM1"/>
</dbReference>
<dbReference type="GO" id="GO:0004540">
    <property type="term" value="F:RNA nuclease activity"/>
    <property type="evidence" value="ECO:0007669"/>
    <property type="project" value="InterPro"/>
</dbReference>
<dbReference type="CDD" id="cd09979">
    <property type="entry name" value="LOTUS_3_Limkain_b1"/>
    <property type="match status" value="1"/>
</dbReference>
<evidence type="ECO:0000256" key="10">
    <source>
        <dbReference type="PROSITE-ProRule" id="PRU00176"/>
    </source>
</evidence>
<evidence type="ECO:0000256" key="3">
    <source>
        <dbReference type="ARBA" id="ARBA00022737"/>
    </source>
</evidence>
<keyword evidence="7" id="KW-0576">Peroxisome</keyword>
<dbReference type="PANTHER" id="PTHR14379:SF3">
    <property type="entry name" value="MEIOSIS REGULATOR AND MRNA STABILITY FACTOR 1"/>
    <property type="match status" value="1"/>
</dbReference>
<sequence>MEVRQPVPELKDVPPPPLHSTGPHAQTVSLSVSLCSSCAARVQLQQRAGLPLYLCAPHPSAAQTPAGCGTHCCAHTCALHSFLLGDPSSPLHLCSHSLHAHCLQDRWRKVGGSHRCRVFLGARFVPQTPPGLTGACVHPAVESDPRLFCFQSVHVDSEKVWPNIPPPVPVCNGCGVRGASPDGLLGVRLGRTAQKYGAPEEALPPIGVFWDIENCAVPSGRSAATVVQRLRERFFQGHREAEFICVCDINKENKAVIQELNNCQVTVAHINATAKNAADDKLRQSLRRFAETHAAPATVIVVSSDVNFASELSDLRHRHGFQVILVHKSQASSALLQHAHLRAAFEEFVSDLPPGMVVKSQPSFSLLFVHHLPTHRDAKAVANRLQRLSTNCGGKVLGVSGGSAVLRFSSAEAAERARKRMENEDVLGHRIVLSFSPDGPEEEEERCPPAASAVFLPVEKPRSPRRLRASRSCHGRSPYSHASSCSPVMRPLPQVSCVPASSPSSSNRTLALLIVLAATHPANASPQSLTIPSAASEPAERDSPVQPFQVSTPSAFSKLSLQRSFSPMMLSQSSWSSRSSPLSAPSPSSCADEPFSDGVDVQVTNLDYRMSRKDLQQILRDTFAKHGRVTKYLPRVKSTVCTVLDIIKMFGRKLVVSDLYRLPEVVCVREQGGGRLVCLLSSTQARQSPLGSAHSHNSSNTGSPVLFEELEYHEPVCRRHCTQQDFSESDFDPDSYMIPFVLVSLKVLAAHVHGLLQSHEGTVPLLSFAECYAAEFSPLAVAEEGELEGSVPLEHLITCIPGVTIVTAQNGFKIIKWIHNKPPPPNADPWLQRSKSPVGNPQLIQFSREMIDLMKNQPSCLVPITKFIPAYHHHFAKQCRVSDYGYSKLLELLEAVPHVLQILGLGSKRLLTLTHRAQIKRFTQDLLKLLKFQASKQVVIGDFTQAYHWCFSRNWQVVDYGMCDLMDLLAEIPDTTITVSQKDGDTLISVPKRERTAEELERTRQFGKEVVDLLRHQPHFRMPFSKFIPTYHHHFGRQCKLSYYGFTKLMELFEAIPDILLVLECGEERLLALTEVERVKALVAQLVKLLRAQRDSALPVSQLLNEYSKTFGYSLRLQDYDAATLPVLLNKLCHVVKVVDVPKGKEVQLINRKSLRALTSQLLALMMSLPEDRDHIGVEELRKQYELSYGAPLNPCEYGFISLPELLKSLPPDRTLISEECVKLTRLYQFARDVRALLHTYHYNQIFLSEFCGAFSKYTGREFQPQMYGYKTLEELLAAMPQVVWIKGHGQKKIIVLKNDMRGSRILDFSLVSLSQGLPIVSLCVHHQCELTVCVCPAGELELLCLGTGSPVDLLCAPVPSCLPSPPLRPDPVQLQPRDLIRFEREPVLDRQPRPARALLVASASENGSDHSSSDKTPITDSPGRRTSRNRVKLAANFSFTPALSV</sequence>
<dbReference type="Proteomes" id="UP000694700">
    <property type="component" value="Unplaced"/>
</dbReference>
<dbReference type="GO" id="GO:0048477">
    <property type="term" value="P:oogenesis"/>
    <property type="evidence" value="ECO:0007669"/>
    <property type="project" value="UniProtKB-KW"/>
</dbReference>
<feature type="region of interest" description="Disordered" evidence="11">
    <location>
        <begin position="1"/>
        <end position="23"/>
    </location>
</feature>
<evidence type="ECO:0000256" key="7">
    <source>
        <dbReference type="ARBA" id="ARBA00023140"/>
    </source>
</evidence>
<dbReference type="CDD" id="cd09981">
    <property type="entry name" value="LOTUS_5_Limkain_b1"/>
    <property type="match status" value="1"/>
</dbReference>
<dbReference type="PROSITE" id="PS50102">
    <property type="entry name" value="RRM"/>
    <property type="match status" value="1"/>
</dbReference>
<feature type="domain" description="RRM" evidence="12">
    <location>
        <begin position="365"/>
        <end position="438"/>
    </location>
</feature>
<dbReference type="Pfam" id="PF01936">
    <property type="entry name" value="NYN"/>
    <property type="match status" value="1"/>
</dbReference>
<dbReference type="CDD" id="cd10910">
    <property type="entry name" value="PIN_limkain_b1_N_like"/>
    <property type="match status" value="1"/>
</dbReference>
<reference evidence="14" key="1">
    <citation type="submission" date="2025-08" db="UniProtKB">
        <authorList>
            <consortium name="Ensembl"/>
        </authorList>
    </citation>
    <scope>IDENTIFICATION</scope>
</reference>
<dbReference type="InterPro" id="IPR035979">
    <property type="entry name" value="RBD_domain_sf"/>
</dbReference>
<dbReference type="InterPro" id="IPR021139">
    <property type="entry name" value="NYN"/>
</dbReference>
<dbReference type="Pfam" id="PF19687">
    <property type="entry name" value="MARF1_LOTUS"/>
    <property type="match status" value="1"/>
</dbReference>
<feature type="domain" description="HTH OST-type" evidence="13">
    <location>
        <begin position="842"/>
        <end position="916"/>
    </location>
</feature>
<evidence type="ECO:0000256" key="6">
    <source>
        <dbReference type="ARBA" id="ARBA00022943"/>
    </source>
</evidence>
<dbReference type="InterPro" id="IPR000504">
    <property type="entry name" value="RRM_dom"/>
</dbReference>
<evidence type="ECO:0000313" key="14">
    <source>
        <dbReference type="Ensembl" id="ENSCCRP00015106974.1"/>
    </source>
</evidence>
<dbReference type="Pfam" id="PF12872">
    <property type="entry name" value="OST-HTH"/>
    <property type="match status" value="5"/>
</dbReference>
<evidence type="ECO:0000313" key="15">
    <source>
        <dbReference type="Proteomes" id="UP000694700"/>
    </source>
</evidence>
<feature type="compositionally biased region" description="Polar residues" evidence="11">
    <location>
        <begin position="524"/>
        <end position="533"/>
    </location>
</feature>
<dbReference type="GO" id="GO:0005777">
    <property type="term" value="C:peroxisome"/>
    <property type="evidence" value="ECO:0007669"/>
    <property type="project" value="UniProtKB-SubCell"/>
</dbReference>
<evidence type="ECO:0000256" key="4">
    <source>
        <dbReference type="ARBA" id="ARBA00022782"/>
    </source>
</evidence>
<dbReference type="Gene3D" id="3.30.70.330">
    <property type="match status" value="2"/>
</dbReference>
<evidence type="ECO:0000256" key="1">
    <source>
        <dbReference type="ARBA" id="ARBA00004275"/>
    </source>
</evidence>
<dbReference type="Pfam" id="PF11608">
    <property type="entry name" value="RRM_MARF1"/>
    <property type="match status" value="1"/>
</dbReference>
<evidence type="ECO:0000256" key="8">
    <source>
        <dbReference type="ARBA" id="ARBA00023254"/>
    </source>
</evidence>
<keyword evidence="6" id="KW-0896">Oogenesis</keyword>
<evidence type="ECO:0000256" key="9">
    <source>
        <dbReference type="ARBA" id="ARBA00030116"/>
    </source>
</evidence>
<feature type="domain" description="HTH OST-type" evidence="13">
    <location>
        <begin position="1002"/>
        <end position="1076"/>
    </location>
</feature>
<dbReference type="GO" id="GO:1905762">
    <property type="term" value="F:CCR4-NOT complex binding"/>
    <property type="evidence" value="ECO:0007669"/>
    <property type="project" value="TreeGrafter"/>
</dbReference>
<feature type="domain" description="HTH OST-type" evidence="13">
    <location>
        <begin position="918"/>
        <end position="992"/>
    </location>
</feature>
<dbReference type="PANTHER" id="PTHR14379">
    <property type="entry name" value="LIMKAIN B LKAP"/>
    <property type="match status" value="1"/>
</dbReference>